<sequence>MVSGTLDFTPPNLHLQFLDLLRVNMQTFSSNVDSPSVSATTSEPQKSLDVITGDDLGFEIVTLNVDSPLVSATTDGPRKPSDVIVGEDLCLQLVRNSAGHYQPQLVEEKADIVQSNTSRTNFSSLIWRLPTEILSEIFLYCLPEDEYLAYAATQAPMLLTRVCRRWREVAVGLPMLWCRLQLEFWYEDWQERAFRHDDWQTRAFGYDSWLKRSRGYPLSLRLECGTDWSELQSLLQPYVQQISSLSLDFLSCDGPFMMEDFHALKELTICKYILDDPARAINGTLSTLPVNLRRINMENVWFNRKRLDSFTASPWAHLTHMEISLHGINAFTRILHLCPDLCSLTVIGIFCPIQTLESVAHTNLQSLSMSWSVFRNTSEDIGLFDVITLPNLRVLEARYTGRWPHESFMKFLTRSEYSLERLVFDSAVWTTTRERAEYATLVPSFEFIADTESNFDVDEE</sequence>
<dbReference type="Proteomes" id="UP000807769">
    <property type="component" value="Unassembled WGS sequence"/>
</dbReference>
<gene>
    <name evidence="2" type="ORF">BJ212DRAFT_1300853</name>
</gene>
<evidence type="ECO:0000259" key="1">
    <source>
        <dbReference type="PROSITE" id="PS50181"/>
    </source>
</evidence>
<feature type="domain" description="F-box" evidence="1">
    <location>
        <begin position="123"/>
        <end position="180"/>
    </location>
</feature>
<dbReference type="InterPro" id="IPR036047">
    <property type="entry name" value="F-box-like_dom_sf"/>
</dbReference>
<protein>
    <recommendedName>
        <fullName evidence="1">F-box domain-containing protein</fullName>
    </recommendedName>
</protein>
<accession>A0A9P7JC85</accession>
<evidence type="ECO:0000313" key="2">
    <source>
        <dbReference type="EMBL" id="KAG1813984.1"/>
    </source>
</evidence>
<keyword evidence="3" id="KW-1185">Reference proteome</keyword>
<evidence type="ECO:0000313" key="3">
    <source>
        <dbReference type="Proteomes" id="UP000807769"/>
    </source>
</evidence>
<name>A0A9P7JC85_9AGAM</name>
<dbReference type="RefSeq" id="XP_041191620.1">
    <property type="nucleotide sequence ID" value="XM_041333039.1"/>
</dbReference>
<reference evidence="2" key="1">
    <citation type="journal article" date="2020" name="New Phytol.">
        <title>Comparative genomics reveals dynamic genome evolution in host specialist ectomycorrhizal fungi.</title>
        <authorList>
            <person name="Lofgren L.A."/>
            <person name="Nguyen N.H."/>
            <person name="Vilgalys R."/>
            <person name="Ruytinx J."/>
            <person name="Liao H.L."/>
            <person name="Branco S."/>
            <person name="Kuo A."/>
            <person name="LaButti K."/>
            <person name="Lipzen A."/>
            <person name="Andreopoulos W."/>
            <person name="Pangilinan J."/>
            <person name="Riley R."/>
            <person name="Hundley H."/>
            <person name="Na H."/>
            <person name="Barry K."/>
            <person name="Grigoriev I.V."/>
            <person name="Stajich J.E."/>
            <person name="Kennedy P.G."/>
        </authorList>
    </citation>
    <scope>NUCLEOTIDE SEQUENCE</scope>
    <source>
        <strain evidence="2">MN1</strain>
    </source>
</reference>
<dbReference type="SUPFAM" id="SSF52047">
    <property type="entry name" value="RNI-like"/>
    <property type="match status" value="1"/>
</dbReference>
<dbReference type="Pfam" id="PF12937">
    <property type="entry name" value="F-box-like"/>
    <property type="match status" value="1"/>
</dbReference>
<organism evidence="2 3">
    <name type="scientific">Suillus subaureus</name>
    <dbReference type="NCBI Taxonomy" id="48587"/>
    <lineage>
        <taxon>Eukaryota</taxon>
        <taxon>Fungi</taxon>
        <taxon>Dikarya</taxon>
        <taxon>Basidiomycota</taxon>
        <taxon>Agaricomycotina</taxon>
        <taxon>Agaricomycetes</taxon>
        <taxon>Agaricomycetidae</taxon>
        <taxon>Boletales</taxon>
        <taxon>Suillineae</taxon>
        <taxon>Suillaceae</taxon>
        <taxon>Suillus</taxon>
    </lineage>
</organism>
<dbReference type="InterPro" id="IPR032675">
    <property type="entry name" value="LRR_dom_sf"/>
</dbReference>
<dbReference type="AlphaFoldDB" id="A0A9P7JC85"/>
<dbReference type="PROSITE" id="PS50181">
    <property type="entry name" value="FBOX"/>
    <property type="match status" value="1"/>
</dbReference>
<proteinExistence type="predicted"/>
<comment type="caution">
    <text evidence="2">The sequence shown here is derived from an EMBL/GenBank/DDBJ whole genome shotgun (WGS) entry which is preliminary data.</text>
</comment>
<dbReference type="Gene3D" id="1.20.1280.50">
    <property type="match status" value="1"/>
</dbReference>
<dbReference type="InterPro" id="IPR001810">
    <property type="entry name" value="F-box_dom"/>
</dbReference>
<dbReference type="GeneID" id="64627056"/>
<dbReference type="EMBL" id="JABBWG010000022">
    <property type="protein sequence ID" value="KAG1813984.1"/>
    <property type="molecule type" value="Genomic_DNA"/>
</dbReference>
<dbReference type="OrthoDB" id="3139566at2759"/>
<dbReference type="Gene3D" id="3.80.10.10">
    <property type="entry name" value="Ribonuclease Inhibitor"/>
    <property type="match status" value="1"/>
</dbReference>
<dbReference type="SUPFAM" id="SSF81383">
    <property type="entry name" value="F-box domain"/>
    <property type="match status" value="1"/>
</dbReference>